<proteinExistence type="predicted"/>
<dbReference type="Pfam" id="PF26355">
    <property type="entry name" value="HTH_VMAP-M9"/>
    <property type="match status" value="1"/>
</dbReference>
<protein>
    <submittedName>
        <fullName evidence="2">Diguanylate cyclase</fullName>
    </submittedName>
</protein>
<evidence type="ECO:0000313" key="3">
    <source>
        <dbReference type="Proteomes" id="UP000002384"/>
    </source>
</evidence>
<dbReference type="Pfam" id="PF00990">
    <property type="entry name" value="GGDEF"/>
    <property type="match status" value="1"/>
</dbReference>
<dbReference type="InterPro" id="IPR027417">
    <property type="entry name" value="P-loop_NTPase"/>
</dbReference>
<feature type="domain" description="GGDEF" evidence="1">
    <location>
        <begin position="494"/>
        <end position="637"/>
    </location>
</feature>
<dbReference type="PANTHER" id="PTHR45138">
    <property type="entry name" value="REGULATORY COMPONENTS OF SENSORY TRANSDUCTION SYSTEM"/>
    <property type="match status" value="1"/>
</dbReference>
<reference evidence="3" key="1">
    <citation type="journal article" date="2011" name="MBio">
        <title>Novel metabolic attributes of the genus Cyanothece, comprising a group of unicellular nitrogen-fixing Cyanobacteria.</title>
        <authorList>
            <person name="Bandyopadhyay A."/>
            <person name="Elvitigala T."/>
            <person name="Welsh E."/>
            <person name="Stockel J."/>
            <person name="Liberton M."/>
            <person name="Min H."/>
            <person name="Sherman L.A."/>
            <person name="Pakrasi H.B."/>
        </authorList>
    </citation>
    <scope>NUCLEOTIDE SEQUENCE [LARGE SCALE GENOMIC DNA]</scope>
    <source>
        <strain evidence="3">PCC 7424</strain>
    </source>
</reference>
<dbReference type="CDD" id="cd01949">
    <property type="entry name" value="GGDEF"/>
    <property type="match status" value="1"/>
</dbReference>
<dbReference type="OrthoDB" id="502668at2"/>
<dbReference type="Gene3D" id="3.30.70.270">
    <property type="match status" value="1"/>
</dbReference>
<dbReference type="AlphaFoldDB" id="B7K7K5"/>
<dbReference type="FunFam" id="3.30.70.270:FF:000001">
    <property type="entry name" value="Diguanylate cyclase domain protein"/>
    <property type="match status" value="1"/>
</dbReference>
<dbReference type="eggNOG" id="COG3706">
    <property type="taxonomic scope" value="Bacteria"/>
</dbReference>
<dbReference type="RefSeq" id="WP_012598719.1">
    <property type="nucleotide sequence ID" value="NC_011729.1"/>
</dbReference>
<dbReference type="Gene3D" id="3.40.50.300">
    <property type="entry name" value="P-loop containing nucleotide triphosphate hydrolases"/>
    <property type="match status" value="1"/>
</dbReference>
<dbReference type="InterPro" id="IPR043128">
    <property type="entry name" value="Rev_trsase/Diguanyl_cyclase"/>
</dbReference>
<dbReference type="KEGG" id="cyc:PCC7424_1328"/>
<evidence type="ECO:0000313" key="2">
    <source>
        <dbReference type="EMBL" id="ACK69773.1"/>
    </source>
</evidence>
<dbReference type="GO" id="GO:1902201">
    <property type="term" value="P:negative regulation of bacterial-type flagellum-dependent cell motility"/>
    <property type="evidence" value="ECO:0007669"/>
    <property type="project" value="TreeGrafter"/>
</dbReference>
<dbReference type="GO" id="GO:0052621">
    <property type="term" value="F:diguanylate cyclase activity"/>
    <property type="evidence" value="ECO:0007669"/>
    <property type="project" value="TreeGrafter"/>
</dbReference>
<sequence length="648" mass="74142">MTIDEIIQLFSATHSKKLSPLEKQILHKAWQGQTYAQIAHSLYYQETYIKNLASHLWNELSGLFNETISKNTFQAKLKQRSLTLQEQQLLSQASHPILLNEGWEFPCGLVPLNSPLYIERPPLEELAYRELQKPGCLIRIKAPSKMGKSSLLVRILDSGKTLGYQLVNLDLKKAEKDIFQDLNKFLQWVCANVTQQLGIKTTVEEHWNTEIGSNTNCTFYFHNVILPHLDKPLVLALNELERLFEYSSLTQDFLSLLRFWYEQGKQSIIWGKLRLILVHSTEVYIPLGINQSPLNVGLPITLPEFTLEQVQDLALRHGLNWQEKQGLNKVKSLMDMVGGHPYLIRLALYHLVNNPQQDLEQLLKQAPTQMGIYSDYLQGLLVILQTSPELVTALKQVITNSQPVQLKAMTLHKLMSMGLVKSEGDHIIPSCQLYNLYFQEQLIKTERSEIEKLQHENEILKQLCSTDELTHLANRRYFNEVLDKEWRRLARTFGPLSLILCDVDFFKAYNDTYGHLAGDFCLQEIAKTIYHCTYRPCDLVARYGGEEFAIILPETDSAGAMIVAEKIRLSVKELAISQGKISPKIDLNEQNILTVSLGVACTIPNRRIDINLLIKAADNALYESKQNGRDRVTVSSILNYHSQYQLNP</sequence>
<evidence type="ECO:0000259" key="1">
    <source>
        <dbReference type="PROSITE" id="PS50887"/>
    </source>
</evidence>
<dbReference type="InterPro" id="IPR050469">
    <property type="entry name" value="Diguanylate_Cyclase"/>
</dbReference>
<accession>B7K7K5</accession>
<dbReference type="Proteomes" id="UP000002384">
    <property type="component" value="Chromosome"/>
</dbReference>
<dbReference type="SUPFAM" id="SSF52540">
    <property type="entry name" value="P-loop containing nucleoside triphosphate hydrolases"/>
    <property type="match status" value="1"/>
</dbReference>
<dbReference type="STRING" id="65393.PCC7424_1328"/>
<dbReference type="InterPro" id="IPR000160">
    <property type="entry name" value="GGDEF_dom"/>
</dbReference>
<dbReference type="SUPFAM" id="SSF55073">
    <property type="entry name" value="Nucleotide cyclase"/>
    <property type="match status" value="1"/>
</dbReference>
<keyword evidence="3" id="KW-1185">Reference proteome</keyword>
<dbReference type="NCBIfam" id="TIGR00254">
    <property type="entry name" value="GGDEF"/>
    <property type="match status" value="1"/>
</dbReference>
<organism evidence="2 3">
    <name type="scientific">Gloeothece citriformis (strain PCC 7424)</name>
    <name type="common">Cyanothece sp. (strain PCC 7424)</name>
    <dbReference type="NCBI Taxonomy" id="65393"/>
    <lineage>
        <taxon>Bacteria</taxon>
        <taxon>Bacillati</taxon>
        <taxon>Cyanobacteriota</taxon>
        <taxon>Cyanophyceae</taxon>
        <taxon>Oscillatoriophycideae</taxon>
        <taxon>Chroococcales</taxon>
        <taxon>Aphanothecaceae</taxon>
        <taxon>Gloeothece</taxon>
        <taxon>Gloeothece citriformis</taxon>
    </lineage>
</organism>
<dbReference type="GO" id="GO:0043709">
    <property type="term" value="P:cell adhesion involved in single-species biofilm formation"/>
    <property type="evidence" value="ECO:0007669"/>
    <property type="project" value="TreeGrafter"/>
</dbReference>
<dbReference type="PROSITE" id="PS50887">
    <property type="entry name" value="GGDEF"/>
    <property type="match status" value="1"/>
</dbReference>
<dbReference type="GO" id="GO:0005886">
    <property type="term" value="C:plasma membrane"/>
    <property type="evidence" value="ECO:0007669"/>
    <property type="project" value="TreeGrafter"/>
</dbReference>
<dbReference type="SMART" id="SM00267">
    <property type="entry name" value="GGDEF"/>
    <property type="match status" value="1"/>
</dbReference>
<dbReference type="EMBL" id="CP001291">
    <property type="protein sequence ID" value="ACK69773.1"/>
    <property type="molecule type" value="Genomic_DNA"/>
</dbReference>
<dbReference type="PANTHER" id="PTHR45138:SF9">
    <property type="entry name" value="DIGUANYLATE CYCLASE DGCM-RELATED"/>
    <property type="match status" value="1"/>
</dbReference>
<gene>
    <name evidence="2" type="ordered locus">PCC7424_1328</name>
</gene>
<dbReference type="HOGENOM" id="CLU_025995_0_0_3"/>
<dbReference type="InterPro" id="IPR058651">
    <property type="entry name" value="HTH_VMAP-M9"/>
</dbReference>
<dbReference type="InterPro" id="IPR029787">
    <property type="entry name" value="Nucleotide_cyclase"/>
</dbReference>
<dbReference type="Pfam" id="PF14516">
    <property type="entry name" value="AAA_35"/>
    <property type="match status" value="1"/>
</dbReference>
<name>B7K7K5_GLOC7</name>